<sequence>MRVLFHTAPIRAHTLPLIPLAWALRAAGHDVLFATAGEGSVVTAAGLSMVDVAPDLEIGPMFMPLFERHQGLYESRATSPAEAATIAEIFGAVNDRTAPGLVEAAGRWRPDLIVHDSSAAAGALCAALLGIPAVQHDVYLESSRGLCERIASHMTGSFERFGVDGLPADPVAVHITPPSVEPEGQYGWAMRNVPYSGGAELPDWLTAPTPRPTVAVTMGLTWGEIGPVEQIIAAAGEVDADFVLAISGYDLSKYGTLPSNVRAAGWIPLSDLLPRCTAVIHHGGGGTSLTALALGLPQLVFAGGIGHYAAAAAIGRRGVGVFAHADAIGPELFRRWLEDDAVRRAAAEVRAEVEALPAPLEIAARLGALAARGRERARV</sequence>
<dbReference type="AlphaFoldDB" id="A0A918FZ39"/>
<comment type="similarity">
    <text evidence="1">Belongs to the glycosyltransferase 28 family.</text>
</comment>
<dbReference type="InterPro" id="IPR002213">
    <property type="entry name" value="UDP_glucos_trans"/>
</dbReference>
<dbReference type="RefSeq" id="WP_190151599.1">
    <property type="nucleotide sequence ID" value="NZ_BMTL01000022.1"/>
</dbReference>
<dbReference type="InterPro" id="IPR050426">
    <property type="entry name" value="Glycosyltransferase_28"/>
</dbReference>
<dbReference type="InterPro" id="IPR010610">
    <property type="entry name" value="EryCIII-like_C"/>
</dbReference>
<feature type="domain" description="Erythromycin biosynthesis protein CIII-like N-terminal" evidence="5">
    <location>
        <begin position="22"/>
        <end position="219"/>
    </location>
</feature>
<dbReference type="GO" id="GO:0016758">
    <property type="term" value="F:hexosyltransferase activity"/>
    <property type="evidence" value="ECO:0007669"/>
    <property type="project" value="UniProtKB-ARBA"/>
</dbReference>
<accession>A0A918FZ39</accession>
<evidence type="ECO:0000313" key="7">
    <source>
        <dbReference type="Proteomes" id="UP000606194"/>
    </source>
</evidence>
<keyword evidence="7" id="KW-1185">Reference proteome</keyword>
<dbReference type="GO" id="GO:0008194">
    <property type="term" value="F:UDP-glycosyltransferase activity"/>
    <property type="evidence" value="ECO:0007669"/>
    <property type="project" value="InterPro"/>
</dbReference>
<dbReference type="GO" id="GO:0017000">
    <property type="term" value="P:antibiotic biosynthetic process"/>
    <property type="evidence" value="ECO:0007669"/>
    <property type="project" value="UniProtKB-ARBA"/>
</dbReference>
<reference evidence="6" key="2">
    <citation type="submission" date="2020-09" db="EMBL/GenBank/DDBJ databases">
        <authorList>
            <person name="Sun Q."/>
            <person name="Ohkuma M."/>
        </authorList>
    </citation>
    <scope>NUCLEOTIDE SEQUENCE</scope>
    <source>
        <strain evidence="6">JCM 4386</strain>
    </source>
</reference>
<comment type="caution">
    <text evidence="6">The sequence shown here is derived from an EMBL/GenBank/DDBJ whole genome shotgun (WGS) entry which is preliminary data.</text>
</comment>
<keyword evidence="3 6" id="KW-0808">Transferase</keyword>
<keyword evidence="2" id="KW-0328">Glycosyltransferase</keyword>
<dbReference type="SUPFAM" id="SSF53756">
    <property type="entry name" value="UDP-Glycosyltransferase/glycogen phosphorylase"/>
    <property type="match status" value="1"/>
</dbReference>
<dbReference type="CDD" id="cd03784">
    <property type="entry name" value="GT1_Gtf-like"/>
    <property type="match status" value="1"/>
</dbReference>
<dbReference type="EMBL" id="BMTL01000022">
    <property type="protein sequence ID" value="GGS05599.1"/>
    <property type="molecule type" value="Genomic_DNA"/>
</dbReference>
<feature type="domain" description="Erythromycin biosynthesis protein CIII-like C-terminal" evidence="4">
    <location>
        <begin position="230"/>
        <end position="369"/>
    </location>
</feature>
<evidence type="ECO:0000259" key="5">
    <source>
        <dbReference type="Pfam" id="PF21036"/>
    </source>
</evidence>
<organism evidence="6 7">
    <name type="scientific">Streptomyces humidus</name>
    <dbReference type="NCBI Taxonomy" id="52259"/>
    <lineage>
        <taxon>Bacteria</taxon>
        <taxon>Bacillati</taxon>
        <taxon>Actinomycetota</taxon>
        <taxon>Actinomycetes</taxon>
        <taxon>Kitasatosporales</taxon>
        <taxon>Streptomycetaceae</taxon>
        <taxon>Streptomyces</taxon>
    </lineage>
</organism>
<dbReference type="Gene3D" id="3.40.50.2000">
    <property type="entry name" value="Glycogen Phosphorylase B"/>
    <property type="match status" value="2"/>
</dbReference>
<dbReference type="PANTHER" id="PTHR48050:SF13">
    <property type="entry name" value="STEROL 3-BETA-GLUCOSYLTRANSFERASE UGT80A2"/>
    <property type="match status" value="1"/>
</dbReference>
<dbReference type="InterPro" id="IPR048284">
    <property type="entry name" value="EryCIII-like_N"/>
</dbReference>
<evidence type="ECO:0000256" key="1">
    <source>
        <dbReference type="ARBA" id="ARBA00006962"/>
    </source>
</evidence>
<gene>
    <name evidence="6" type="ORF">GCM10010269_50620</name>
</gene>
<evidence type="ECO:0000259" key="4">
    <source>
        <dbReference type="Pfam" id="PF06722"/>
    </source>
</evidence>
<dbReference type="Pfam" id="PF21036">
    <property type="entry name" value="EryCIII-like_N"/>
    <property type="match status" value="1"/>
</dbReference>
<evidence type="ECO:0000256" key="3">
    <source>
        <dbReference type="ARBA" id="ARBA00022679"/>
    </source>
</evidence>
<reference evidence="6" key="1">
    <citation type="journal article" date="2014" name="Int. J. Syst. Evol. Microbiol.">
        <title>Complete genome sequence of Corynebacterium casei LMG S-19264T (=DSM 44701T), isolated from a smear-ripened cheese.</title>
        <authorList>
            <consortium name="US DOE Joint Genome Institute (JGI-PGF)"/>
            <person name="Walter F."/>
            <person name="Albersmeier A."/>
            <person name="Kalinowski J."/>
            <person name="Ruckert C."/>
        </authorList>
    </citation>
    <scope>NUCLEOTIDE SEQUENCE</scope>
    <source>
        <strain evidence="6">JCM 4386</strain>
    </source>
</reference>
<name>A0A918FZ39_9ACTN</name>
<protein>
    <submittedName>
        <fullName evidence="6">Glycosyl transferase</fullName>
    </submittedName>
</protein>
<dbReference type="Proteomes" id="UP000606194">
    <property type="component" value="Unassembled WGS sequence"/>
</dbReference>
<dbReference type="PANTHER" id="PTHR48050">
    <property type="entry name" value="STEROL 3-BETA-GLUCOSYLTRANSFERASE"/>
    <property type="match status" value="1"/>
</dbReference>
<dbReference type="Pfam" id="PF06722">
    <property type="entry name" value="EryCIII-like_C"/>
    <property type="match status" value="1"/>
</dbReference>
<evidence type="ECO:0000313" key="6">
    <source>
        <dbReference type="EMBL" id="GGS05599.1"/>
    </source>
</evidence>
<evidence type="ECO:0000256" key="2">
    <source>
        <dbReference type="ARBA" id="ARBA00022676"/>
    </source>
</evidence>
<proteinExistence type="inferred from homology"/>